<evidence type="ECO:0000256" key="3">
    <source>
        <dbReference type="ARBA" id="ARBA00023125"/>
    </source>
</evidence>
<keyword evidence="3 6" id="KW-0238">DNA-binding</keyword>
<dbReference type="Gene3D" id="3.40.190.290">
    <property type="match status" value="1"/>
</dbReference>
<name>A0A366I712_9FIRM</name>
<comment type="caution">
    <text evidence="6">The sequence shown here is derived from an EMBL/GenBank/DDBJ whole genome shotgun (WGS) entry which is preliminary data.</text>
</comment>
<protein>
    <submittedName>
        <fullName evidence="6">DNA-binding transcriptional LysR family regulator</fullName>
    </submittedName>
</protein>
<dbReference type="FunFam" id="1.10.10.10:FF:000001">
    <property type="entry name" value="LysR family transcriptional regulator"/>
    <property type="match status" value="1"/>
</dbReference>
<dbReference type="PRINTS" id="PR00039">
    <property type="entry name" value="HTHLYSR"/>
</dbReference>
<dbReference type="InterPro" id="IPR005119">
    <property type="entry name" value="LysR_subst-bd"/>
</dbReference>
<dbReference type="EMBL" id="QNRX01000009">
    <property type="protein sequence ID" value="RBP63810.1"/>
    <property type="molecule type" value="Genomic_DNA"/>
</dbReference>
<proteinExistence type="inferred from homology"/>
<dbReference type="PROSITE" id="PS50931">
    <property type="entry name" value="HTH_LYSR"/>
    <property type="match status" value="1"/>
</dbReference>
<dbReference type="AlphaFoldDB" id="A0A366I712"/>
<dbReference type="OrthoDB" id="9785745at2"/>
<dbReference type="InterPro" id="IPR036388">
    <property type="entry name" value="WH-like_DNA-bd_sf"/>
</dbReference>
<accession>A0A366I712</accession>
<dbReference type="GO" id="GO:0000976">
    <property type="term" value="F:transcription cis-regulatory region binding"/>
    <property type="evidence" value="ECO:0007669"/>
    <property type="project" value="TreeGrafter"/>
</dbReference>
<dbReference type="SUPFAM" id="SSF46785">
    <property type="entry name" value="Winged helix' DNA-binding domain"/>
    <property type="match status" value="1"/>
</dbReference>
<dbReference type="SUPFAM" id="SSF53850">
    <property type="entry name" value="Periplasmic binding protein-like II"/>
    <property type="match status" value="1"/>
</dbReference>
<evidence type="ECO:0000256" key="2">
    <source>
        <dbReference type="ARBA" id="ARBA00023015"/>
    </source>
</evidence>
<evidence type="ECO:0000256" key="4">
    <source>
        <dbReference type="ARBA" id="ARBA00023163"/>
    </source>
</evidence>
<dbReference type="Pfam" id="PF03466">
    <property type="entry name" value="LysR_substrate"/>
    <property type="match status" value="1"/>
</dbReference>
<dbReference type="PANTHER" id="PTHR30126">
    <property type="entry name" value="HTH-TYPE TRANSCRIPTIONAL REGULATOR"/>
    <property type="match status" value="1"/>
</dbReference>
<evidence type="ECO:0000313" key="7">
    <source>
        <dbReference type="Proteomes" id="UP000253490"/>
    </source>
</evidence>
<evidence type="ECO:0000259" key="5">
    <source>
        <dbReference type="PROSITE" id="PS50931"/>
    </source>
</evidence>
<dbReference type="Pfam" id="PF00126">
    <property type="entry name" value="HTH_1"/>
    <property type="match status" value="1"/>
</dbReference>
<keyword evidence="4" id="KW-0804">Transcription</keyword>
<keyword evidence="2" id="KW-0805">Transcription regulation</keyword>
<sequence length="309" mass="35728">MTIRHLKIFIEVAQCGKMRSAAERLFVSQPTISQAIRELEQHYGVLLFQRIKKRLYITDEGKQLLFYAKDVVEQFDHLEEKMFNLSRTEKVKIGATVTVGECILSDIINQFKIKEPTVEVYSYANNTERIEEKLLNGEIDIGIIEGKIKSPNLISIPKIKDYLVLVCSNQHPFAKKDVINLKELANKSFAMREKGSGTRELFEEYMIKNKVPIKTVFEGNSPESIKREVVENNCLAVISIGLVQKEVQDSKIHIIKNANEGWNRYFSVVYHKDKELTDKIRCIIDIINNYKYLQNYPKFQSGMLINETS</sequence>
<organism evidence="6 7">
    <name type="scientific">Alkalibaculum bacchi</name>
    <dbReference type="NCBI Taxonomy" id="645887"/>
    <lineage>
        <taxon>Bacteria</taxon>
        <taxon>Bacillati</taxon>
        <taxon>Bacillota</taxon>
        <taxon>Clostridia</taxon>
        <taxon>Eubacteriales</taxon>
        <taxon>Eubacteriaceae</taxon>
        <taxon>Alkalibaculum</taxon>
    </lineage>
</organism>
<reference evidence="6 7" key="1">
    <citation type="submission" date="2018-06" db="EMBL/GenBank/DDBJ databases">
        <title>Genomic Encyclopedia of Type Strains, Phase IV (KMG-IV): sequencing the most valuable type-strain genomes for metagenomic binning, comparative biology and taxonomic classification.</title>
        <authorList>
            <person name="Goeker M."/>
        </authorList>
    </citation>
    <scope>NUCLEOTIDE SEQUENCE [LARGE SCALE GENOMIC DNA]</scope>
    <source>
        <strain evidence="6 7">DSM 22112</strain>
    </source>
</reference>
<dbReference type="Proteomes" id="UP000253490">
    <property type="component" value="Unassembled WGS sequence"/>
</dbReference>
<dbReference type="RefSeq" id="WP_113920686.1">
    <property type="nucleotide sequence ID" value="NZ_QNRX01000009.1"/>
</dbReference>
<dbReference type="PANTHER" id="PTHR30126:SF40">
    <property type="entry name" value="HTH-TYPE TRANSCRIPTIONAL REGULATOR GLTR"/>
    <property type="match status" value="1"/>
</dbReference>
<dbReference type="InterPro" id="IPR000847">
    <property type="entry name" value="LysR_HTH_N"/>
</dbReference>
<dbReference type="InterPro" id="IPR036390">
    <property type="entry name" value="WH_DNA-bd_sf"/>
</dbReference>
<feature type="domain" description="HTH lysR-type" evidence="5">
    <location>
        <begin position="1"/>
        <end position="58"/>
    </location>
</feature>
<comment type="similarity">
    <text evidence="1">Belongs to the LysR transcriptional regulatory family.</text>
</comment>
<evidence type="ECO:0000313" key="6">
    <source>
        <dbReference type="EMBL" id="RBP63810.1"/>
    </source>
</evidence>
<keyword evidence="7" id="KW-1185">Reference proteome</keyword>
<dbReference type="GO" id="GO:0003700">
    <property type="term" value="F:DNA-binding transcription factor activity"/>
    <property type="evidence" value="ECO:0007669"/>
    <property type="project" value="InterPro"/>
</dbReference>
<dbReference type="Gene3D" id="1.10.10.10">
    <property type="entry name" value="Winged helix-like DNA-binding domain superfamily/Winged helix DNA-binding domain"/>
    <property type="match status" value="1"/>
</dbReference>
<evidence type="ECO:0000256" key="1">
    <source>
        <dbReference type="ARBA" id="ARBA00009437"/>
    </source>
</evidence>
<gene>
    <name evidence="6" type="ORF">DES36_10927</name>
</gene>